<sequence length="301" mass="32322">MPYPSGQGVRDAADAGERGDQGGGLVARRDDTSCAGIGCAGFLILVVCVVVGSLLAQPVLMPDLLSVQTPPQKLSGAGQYLAVYGVSVVTAAVLAVFSGRSRRFVWWVVLGRTALYLGAGWSAMLWAEAQVDSPYWNIRGLAVSGATGVAAFVVHRGIRWWDAARANRAPGSRLGRRPARGEVWLAMVPYRESDQAAQHYCVVLRTRAGHAEVLQITSKNKDGRADHIRIPNAGWDHVSGRDHWVEIGVPPRPVPYADFLKSRPQGRCHRATWRQLRASAPAGATGGRGRALLSRFTQGGA</sequence>
<dbReference type="AlphaFoldDB" id="B5HGD5"/>
<organism evidence="3 4">
    <name type="scientific">Streptomyces pristinaespiralis (strain ATCC 25486 / DSM 40338 / CBS 914.69 / JCM 4507 / KCC S-0507 / NBRC 13074 / NRRL 2958 / 5647)</name>
    <dbReference type="NCBI Taxonomy" id="457429"/>
    <lineage>
        <taxon>Bacteria</taxon>
        <taxon>Bacillati</taxon>
        <taxon>Actinomycetota</taxon>
        <taxon>Actinomycetes</taxon>
        <taxon>Kitasatosporales</taxon>
        <taxon>Streptomycetaceae</taxon>
        <taxon>Streptomyces</taxon>
    </lineage>
</organism>
<evidence type="ECO:0000256" key="1">
    <source>
        <dbReference type="SAM" id="MobiDB-lite"/>
    </source>
</evidence>
<feature type="transmembrane region" description="Helical" evidence="2">
    <location>
        <begin position="34"/>
        <end position="57"/>
    </location>
</feature>
<feature type="transmembrane region" description="Helical" evidence="2">
    <location>
        <begin position="138"/>
        <end position="158"/>
    </location>
</feature>
<protein>
    <submittedName>
        <fullName evidence="3">Uncharacterized protein</fullName>
    </submittedName>
</protein>
<dbReference type="EMBL" id="CM000950">
    <property type="protein sequence ID" value="EDY65896.1"/>
    <property type="molecule type" value="Genomic_DNA"/>
</dbReference>
<name>B5HGD5_STRE2</name>
<accession>B5HGD5</accession>
<dbReference type="eggNOG" id="ENOG502ZCPS">
    <property type="taxonomic scope" value="Bacteria"/>
</dbReference>
<gene>
    <name evidence="3" type="ORF">SSDG_04219</name>
</gene>
<keyword evidence="2" id="KW-0812">Transmembrane</keyword>
<feature type="transmembrane region" description="Helical" evidence="2">
    <location>
        <begin position="104"/>
        <end position="126"/>
    </location>
</feature>
<evidence type="ECO:0000256" key="2">
    <source>
        <dbReference type="SAM" id="Phobius"/>
    </source>
</evidence>
<feature type="compositionally biased region" description="Basic and acidic residues" evidence="1">
    <location>
        <begin position="11"/>
        <end position="20"/>
    </location>
</feature>
<feature type="region of interest" description="Disordered" evidence="1">
    <location>
        <begin position="1"/>
        <end position="24"/>
    </location>
</feature>
<feature type="transmembrane region" description="Helical" evidence="2">
    <location>
        <begin position="77"/>
        <end position="97"/>
    </location>
</feature>
<reference evidence="4" key="2">
    <citation type="submission" date="2009-10" db="EMBL/GenBank/DDBJ databases">
        <title>The genome sequence of Streptomyces pristinaespiralis strain ATCC 25486.</title>
        <authorList>
            <consortium name="The Broad Institute Genome Sequencing Platform"/>
            <consortium name="Broad Institute Microbial Sequencing Center"/>
            <person name="Fischbach M."/>
            <person name="Godfrey P."/>
            <person name="Ward D."/>
            <person name="Young S."/>
            <person name="Zeng Q."/>
            <person name="Koehrsen M."/>
            <person name="Alvarado L."/>
            <person name="Berlin A.M."/>
            <person name="Bochicchio J."/>
            <person name="Borenstein D."/>
            <person name="Chapman S.B."/>
            <person name="Chen Z."/>
            <person name="Engels R."/>
            <person name="Freedman E."/>
            <person name="Gellesch M."/>
            <person name="Goldberg J."/>
            <person name="Griggs A."/>
            <person name="Gujja S."/>
            <person name="Heilman E.R."/>
            <person name="Heiman D.I."/>
            <person name="Hepburn T.A."/>
            <person name="Howarth C."/>
            <person name="Jen D."/>
            <person name="Larson L."/>
            <person name="Lewis B."/>
            <person name="Mehta T."/>
            <person name="Park D."/>
            <person name="Pearson M."/>
            <person name="Richards J."/>
            <person name="Roberts A."/>
            <person name="Saif S."/>
            <person name="Shea T.D."/>
            <person name="Shenoy N."/>
            <person name="Sisk P."/>
            <person name="Stolte C."/>
            <person name="Sykes S.N."/>
            <person name="Thomson T."/>
            <person name="Walk T."/>
            <person name="White J."/>
            <person name="Yandava C."/>
            <person name="Straight P."/>
            <person name="Clardy J."/>
            <person name="Hung D."/>
            <person name="Kolter R."/>
            <person name="Mekalanos J."/>
            <person name="Walker S."/>
            <person name="Walsh C.T."/>
            <person name="Wieland-Brown L.C."/>
            <person name="Haas B."/>
            <person name="Nusbaum C."/>
            <person name="Birren B."/>
        </authorList>
    </citation>
    <scope>NUCLEOTIDE SEQUENCE [LARGE SCALE GENOMIC DNA]</scope>
    <source>
        <strain evidence="4">ATCC 25486 / DSM 40338 / CBS 914.69 / JCM 4507 / NBRC 13074 / NRRL 2958 / 5647</strain>
    </source>
</reference>
<keyword evidence="2" id="KW-0472">Membrane</keyword>
<dbReference type="Proteomes" id="UP000002805">
    <property type="component" value="Chromosome"/>
</dbReference>
<evidence type="ECO:0000313" key="4">
    <source>
        <dbReference type="Proteomes" id="UP000002805"/>
    </source>
</evidence>
<keyword evidence="4" id="KW-1185">Reference proteome</keyword>
<evidence type="ECO:0000313" key="3">
    <source>
        <dbReference type="EMBL" id="EDY65896.1"/>
    </source>
</evidence>
<keyword evidence="2" id="KW-1133">Transmembrane helix</keyword>
<reference evidence="4" key="1">
    <citation type="submission" date="2008-02" db="EMBL/GenBank/DDBJ databases">
        <authorList>
            <consortium name="The Broad Institute Genome Sequencing Platform"/>
            <person name="Fischbach M."/>
            <person name="Ward D."/>
            <person name="Young S."/>
            <person name="Jaffe D."/>
            <person name="Gnerre S."/>
            <person name="Berlin A."/>
            <person name="Heiman D."/>
            <person name="Hepburn T."/>
            <person name="Sykes S."/>
            <person name="Alvarado L."/>
            <person name="Kodira C.D."/>
            <person name="Straight P."/>
            <person name="Clardy J."/>
            <person name="Hung D."/>
            <person name="Kolter R."/>
            <person name="Mekalanos J."/>
            <person name="Walker S."/>
            <person name="Walsh C.T."/>
            <person name="Lander E."/>
            <person name="Galagan J."/>
            <person name="Nusbaum C."/>
            <person name="Birren B."/>
        </authorList>
    </citation>
    <scope>NUCLEOTIDE SEQUENCE [LARGE SCALE GENOMIC DNA]</scope>
    <source>
        <strain evidence="4">ATCC 25486 / DSM 40338 / CBS 914.69 / JCM 4507 / NBRC 13074 / NRRL 2958 / 5647</strain>
    </source>
</reference>
<dbReference type="HOGENOM" id="CLU_924143_0_0_11"/>
<proteinExistence type="predicted"/>